<feature type="transmembrane region" description="Helical" evidence="1">
    <location>
        <begin position="154"/>
        <end position="175"/>
    </location>
</feature>
<dbReference type="PANTHER" id="PTHR37305:SF1">
    <property type="entry name" value="MEMBRANE PROTEIN"/>
    <property type="match status" value="1"/>
</dbReference>
<evidence type="ECO:0000313" key="3">
    <source>
        <dbReference type="Proteomes" id="UP001597419"/>
    </source>
</evidence>
<comment type="caution">
    <text evidence="2">The sequence shown here is derived from an EMBL/GenBank/DDBJ whole genome shotgun (WGS) entry which is preliminary data.</text>
</comment>
<keyword evidence="1" id="KW-0472">Membrane</keyword>
<evidence type="ECO:0000256" key="1">
    <source>
        <dbReference type="SAM" id="Phobius"/>
    </source>
</evidence>
<keyword evidence="1" id="KW-1133">Transmembrane helix</keyword>
<sequence>MLTNVRAELVKQARRPAIWLLLVIAVVLTITFGYVIPFVGLNGASGAPGSGRGLASMLPDAVVGSTLAGLPVFVGALALVFGVLVVGSEYGFETWKTVLAQRPSRETVHAAKLVTVAAGTLLGILALFASTAVASAVVASVKDQPMNWPGVPDLLIGASAGWLVTTMWAALGVLLAVWLRAVALPIGLGLVWLLAVQNLLSSVASPSLEWVAQVQKAMPGPNAGALAAALGAPSGTPGVGEIVGGGQGAAVVAGYLVVFGVVSGWLLRRRDIA</sequence>
<dbReference type="Pfam" id="PF12730">
    <property type="entry name" value="ABC2_membrane_4"/>
    <property type="match status" value="1"/>
</dbReference>
<accession>A0ABW5GHQ9</accession>
<feature type="transmembrane region" description="Helical" evidence="1">
    <location>
        <begin position="182"/>
        <end position="200"/>
    </location>
</feature>
<dbReference type="PANTHER" id="PTHR37305">
    <property type="entry name" value="INTEGRAL MEMBRANE PROTEIN-RELATED"/>
    <property type="match status" value="1"/>
</dbReference>
<name>A0ABW5GHQ9_9PSEU</name>
<dbReference type="Proteomes" id="UP001597419">
    <property type="component" value="Unassembled WGS sequence"/>
</dbReference>
<feature type="transmembrane region" description="Helical" evidence="1">
    <location>
        <begin position="248"/>
        <end position="267"/>
    </location>
</feature>
<feature type="transmembrane region" description="Helical" evidence="1">
    <location>
        <begin position="113"/>
        <end position="134"/>
    </location>
</feature>
<feature type="transmembrane region" description="Helical" evidence="1">
    <location>
        <begin position="61"/>
        <end position="92"/>
    </location>
</feature>
<feature type="transmembrane region" description="Helical" evidence="1">
    <location>
        <begin position="20"/>
        <end position="41"/>
    </location>
</feature>
<dbReference type="EMBL" id="JBHUKU010000008">
    <property type="protein sequence ID" value="MFD2460234.1"/>
    <property type="molecule type" value="Genomic_DNA"/>
</dbReference>
<evidence type="ECO:0000313" key="2">
    <source>
        <dbReference type="EMBL" id="MFD2460234.1"/>
    </source>
</evidence>
<keyword evidence="1" id="KW-0812">Transmembrane</keyword>
<proteinExistence type="predicted"/>
<reference evidence="3" key="1">
    <citation type="journal article" date="2019" name="Int. J. Syst. Evol. Microbiol.">
        <title>The Global Catalogue of Microorganisms (GCM) 10K type strain sequencing project: providing services to taxonomists for standard genome sequencing and annotation.</title>
        <authorList>
            <consortium name="The Broad Institute Genomics Platform"/>
            <consortium name="The Broad Institute Genome Sequencing Center for Infectious Disease"/>
            <person name="Wu L."/>
            <person name="Ma J."/>
        </authorList>
    </citation>
    <scope>NUCLEOTIDE SEQUENCE [LARGE SCALE GENOMIC DNA]</scope>
    <source>
        <strain evidence="3">CGMCC 4.7643</strain>
    </source>
</reference>
<gene>
    <name evidence="2" type="ORF">ACFSYJ_16605</name>
</gene>
<organism evidence="2 3">
    <name type="scientific">Amycolatopsis samaneae</name>
    <dbReference type="NCBI Taxonomy" id="664691"/>
    <lineage>
        <taxon>Bacteria</taxon>
        <taxon>Bacillati</taxon>
        <taxon>Actinomycetota</taxon>
        <taxon>Actinomycetes</taxon>
        <taxon>Pseudonocardiales</taxon>
        <taxon>Pseudonocardiaceae</taxon>
        <taxon>Amycolatopsis</taxon>
    </lineage>
</organism>
<protein>
    <submittedName>
        <fullName evidence="2">ABC transporter permease</fullName>
    </submittedName>
</protein>
<dbReference type="RefSeq" id="WP_345398194.1">
    <property type="nucleotide sequence ID" value="NZ_BAABHG010000009.1"/>
</dbReference>
<keyword evidence="3" id="KW-1185">Reference proteome</keyword>